<accession>A0A9W9FRY5</accession>
<evidence type="ECO:0000256" key="1">
    <source>
        <dbReference type="SAM" id="MobiDB-lite"/>
    </source>
</evidence>
<dbReference type="AlphaFoldDB" id="A0A9W9FRY5"/>
<evidence type="ECO:0000313" key="2">
    <source>
        <dbReference type="EMBL" id="KAJ5105280.1"/>
    </source>
</evidence>
<sequence>QSVHRPDYTVFYRSDQPNQSACQDPLPVVGFLNYTNVSGPRWHKFQPRPHRGRGDNSAVLRISKKKLARVTPNEWKEDPYFVCVLLSLAQLQERLIKQSTPTSHLTRLIVASPIDREFIHIYEAQITSSFLGMLDNPMKATIQTKFPTIRRREIPFRPFETFQNRIWTALLDNQLPAHASDKLDGTGSKIVNEHAKRPHEQENDDTRKRGRTS</sequence>
<reference evidence="2" key="2">
    <citation type="journal article" date="2023" name="IMA Fungus">
        <title>Comparative genomic study of the Penicillium genus elucidates a diverse pangenome and 15 lateral gene transfer events.</title>
        <authorList>
            <person name="Petersen C."/>
            <person name="Sorensen T."/>
            <person name="Nielsen M.R."/>
            <person name="Sondergaard T.E."/>
            <person name="Sorensen J.L."/>
            <person name="Fitzpatrick D.A."/>
            <person name="Frisvad J.C."/>
            <person name="Nielsen K.L."/>
        </authorList>
    </citation>
    <scope>NUCLEOTIDE SEQUENCE</scope>
    <source>
        <strain evidence="2">IBT 34128</strain>
    </source>
</reference>
<gene>
    <name evidence="2" type="ORF">NUU61_002627</name>
</gene>
<feature type="non-terminal residue" evidence="2">
    <location>
        <position position="213"/>
    </location>
</feature>
<dbReference type="RefSeq" id="XP_056514276.1">
    <property type="nucleotide sequence ID" value="XM_056653209.1"/>
</dbReference>
<feature type="region of interest" description="Disordered" evidence="1">
    <location>
        <begin position="181"/>
        <end position="213"/>
    </location>
</feature>
<dbReference type="OrthoDB" id="5343483at2759"/>
<dbReference type="EMBL" id="JAPMSZ010000004">
    <property type="protein sequence ID" value="KAJ5105280.1"/>
    <property type="molecule type" value="Genomic_DNA"/>
</dbReference>
<protein>
    <submittedName>
        <fullName evidence="2">Uncharacterized protein</fullName>
    </submittedName>
</protein>
<dbReference type="GeneID" id="81392377"/>
<feature type="compositionally biased region" description="Basic and acidic residues" evidence="1">
    <location>
        <begin position="191"/>
        <end position="207"/>
    </location>
</feature>
<comment type="caution">
    <text evidence="2">The sequence shown here is derived from an EMBL/GenBank/DDBJ whole genome shotgun (WGS) entry which is preliminary data.</text>
</comment>
<evidence type="ECO:0000313" key="3">
    <source>
        <dbReference type="Proteomes" id="UP001141434"/>
    </source>
</evidence>
<dbReference type="Proteomes" id="UP001141434">
    <property type="component" value="Unassembled WGS sequence"/>
</dbReference>
<organism evidence="2 3">
    <name type="scientific">Penicillium alfredii</name>
    <dbReference type="NCBI Taxonomy" id="1506179"/>
    <lineage>
        <taxon>Eukaryota</taxon>
        <taxon>Fungi</taxon>
        <taxon>Dikarya</taxon>
        <taxon>Ascomycota</taxon>
        <taxon>Pezizomycotina</taxon>
        <taxon>Eurotiomycetes</taxon>
        <taxon>Eurotiomycetidae</taxon>
        <taxon>Eurotiales</taxon>
        <taxon>Aspergillaceae</taxon>
        <taxon>Penicillium</taxon>
    </lineage>
</organism>
<reference evidence="2" key="1">
    <citation type="submission" date="2022-11" db="EMBL/GenBank/DDBJ databases">
        <authorList>
            <person name="Petersen C."/>
        </authorList>
    </citation>
    <scope>NUCLEOTIDE SEQUENCE</scope>
    <source>
        <strain evidence="2">IBT 34128</strain>
    </source>
</reference>
<proteinExistence type="predicted"/>
<name>A0A9W9FRY5_9EURO</name>
<keyword evidence="3" id="KW-1185">Reference proteome</keyword>